<dbReference type="AlphaFoldDB" id="A0A5B0ECU3"/>
<sequence>MTGWAGTNWQFFDDEDTQTRIGVTFGLGLLDEEVAATGTLSLVLSALRTELSRPVELGPGRTGFPEVIVELGTDTATLLVRGASQTAAAAWRRLPNLFAGWIVTEQTSPIRPEHPVWPADLVRRTGRNAAALASVQVSAADARNRARALLPRLDPGAGKIRSTFFTTDESLIGVGFRVIESAPGPVPSRCWADGTEKLLSGPDLGGTGPDSLEKPAIGNGRGTLPAGEDSVLISTLVPRSAAGLAAAELLRTQLAACAANAGQDPEAIGIGMVGIGAQFCVFLLSETAPGTARRRVLLEFGRSMSMVPDSWVDDAVQETAEGISPRLARERRSLGLDDDQGADAAQVRQALIEATHCLHLALEPIENPSAVTKSSTKGAERIFRPLAGGTPPMDRSTTLALAEDSVALRTRSGGHGGGTKNETRIKRDKALAVLVDPAGTLAIIDDDQQVLSFHPLLFRRSRLLRQRLDTQLHGLPHLENNNDADPAGVSRRRRRATRRPLWLLAGATVVIGYLVVSSVLSNSDEPQVTERITIGQTAQLGNGTTITATGFEKQPKAPEDLESQVAVHVRFCAGGDTSSGDFRPETQRSVSPTDFGMFNEQSAAARLIDSDEQLRRDTLAQGQCAVGDLVFKGVGLAVPRLSYTNSLGDDVIWYSTGQVPSAP</sequence>
<comment type="caution">
    <text evidence="2">The sequence shown here is derived from an EMBL/GenBank/DDBJ whole genome shotgun (WGS) entry which is preliminary data.</text>
</comment>
<dbReference type="EMBL" id="VOBL01000009">
    <property type="protein sequence ID" value="KAA0976506.1"/>
    <property type="molecule type" value="Genomic_DNA"/>
</dbReference>
<organism evidence="2 3">
    <name type="scientific">Paeniglutamicibacter gangotriensis</name>
    <dbReference type="NCBI Taxonomy" id="254787"/>
    <lineage>
        <taxon>Bacteria</taxon>
        <taxon>Bacillati</taxon>
        <taxon>Actinomycetota</taxon>
        <taxon>Actinomycetes</taxon>
        <taxon>Micrococcales</taxon>
        <taxon>Micrococcaceae</taxon>
        <taxon>Paeniglutamicibacter</taxon>
    </lineage>
</organism>
<accession>A0A5B0ECU3</accession>
<proteinExistence type="predicted"/>
<dbReference type="Proteomes" id="UP000323856">
    <property type="component" value="Unassembled WGS sequence"/>
</dbReference>
<protein>
    <submittedName>
        <fullName evidence="2">Uncharacterized protein</fullName>
    </submittedName>
</protein>
<dbReference type="OrthoDB" id="4959273at2"/>
<evidence type="ECO:0000313" key="2">
    <source>
        <dbReference type="EMBL" id="KAA0976506.1"/>
    </source>
</evidence>
<evidence type="ECO:0000313" key="3">
    <source>
        <dbReference type="Proteomes" id="UP000323856"/>
    </source>
</evidence>
<gene>
    <name evidence="2" type="ORF">FQ154_10065</name>
</gene>
<name>A0A5B0ECU3_9MICC</name>
<feature type="region of interest" description="Disordered" evidence="1">
    <location>
        <begin position="200"/>
        <end position="223"/>
    </location>
</feature>
<dbReference type="RefSeq" id="WP_149619606.1">
    <property type="nucleotide sequence ID" value="NZ_VOBL01000009.1"/>
</dbReference>
<evidence type="ECO:0000256" key="1">
    <source>
        <dbReference type="SAM" id="MobiDB-lite"/>
    </source>
</evidence>
<reference evidence="2 3" key="1">
    <citation type="submission" date="2019-07" db="EMBL/GenBank/DDBJ databases">
        <title>Analysis of the biochemical properties, biological activity and biotechnological potential of siderophores and biosurfactants produced by Antarctic psychrotolerant bacteria.</title>
        <authorList>
            <person name="Styczynski M."/>
            <person name="Krucon T."/>
            <person name="Decewicz P."/>
            <person name="Dziewit L."/>
        </authorList>
    </citation>
    <scope>NUCLEOTIDE SEQUENCE [LARGE SCALE GENOMIC DNA]</scope>
    <source>
        <strain evidence="2 3">ANT_H27</strain>
    </source>
</reference>